<accession>A0AA35T274</accession>
<name>A0AA35T274_GEOBA</name>
<dbReference type="GO" id="GO:0043422">
    <property type="term" value="F:protein kinase B binding"/>
    <property type="evidence" value="ECO:0007669"/>
    <property type="project" value="TreeGrafter"/>
</dbReference>
<feature type="region of interest" description="Disordered" evidence="1">
    <location>
        <begin position="125"/>
        <end position="190"/>
    </location>
</feature>
<dbReference type="EMBL" id="CASHTH010003024">
    <property type="protein sequence ID" value="CAI8039006.1"/>
    <property type="molecule type" value="Genomic_DNA"/>
</dbReference>
<dbReference type="InterPro" id="IPR033238">
    <property type="entry name" value="BCL10/E10"/>
</dbReference>
<dbReference type="SUPFAM" id="SSF47986">
    <property type="entry name" value="DEATH domain"/>
    <property type="match status" value="1"/>
</dbReference>
<dbReference type="PANTHER" id="PTHR34920:SF1">
    <property type="entry name" value="B-CELL LYMPHOMA_LEUKEMIA 10"/>
    <property type="match status" value="1"/>
</dbReference>
<comment type="caution">
    <text evidence="3">The sequence shown here is derived from an EMBL/GenBank/DDBJ whole genome shotgun (WGS) entry which is preliminary data.</text>
</comment>
<dbReference type="PROSITE" id="PS50209">
    <property type="entry name" value="CARD"/>
    <property type="match status" value="1"/>
</dbReference>
<feature type="domain" description="CARD" evidence="2">
    <location>
        <begin position="13"/>
        <end position="87"/>
    </location>
</feature>
<dbReference type="GO" id="GO:0051059">
    <property type="term" value="F:NF-kappaB binding"/>
    <property type="evidence" value="ECO:0007669"/>
    <property type="project" value="TreeGrafter"/>
</dbReference>
<evidence type="ECO:0000259" key="2">
    <source>
        <dbReference type="PROSITE" id="PS50209"/>
    </source>
</evidence>
<dbReference type="GO" id="GO:2001238">
    <property type="term" value="P:positive regulation of extrinsic apoptotic signaling pathway"/>
    <property type="evidence" value="ECO:0007669"/>
    <property type="project" value="TreeGrafter"/>
</dbReference>
<dbReference type="Gene3D" id="1.10.533.10">
    <property type="entry name" value="Death Domain, Fas"/>
    <property type="match status" value="1"/>
</dbReference>
<evidence type="ECO:0000313" key="3">
    <source>
        <dbReference type="EMBL" id="CAI8039006.1"/>
    </source>
</evidence>
<sequence>MSAVEVRIEQEELDAIKRSVLTSSRRLLVDSLDPANHVSYLRSKFVMTERDAEEINAPASRSARVEVFLDKLSLKDSVAYDEFQNSLCRDRTQLFILTSMTKTLEILKHKVREFKVQQMKQQQELQRQTQEMQRAQQMTQPPPSHTYYTQTQYQHPTQKPGGYPPPVSSGSPRPSHPQRPTHCAGHGVAGQPQQQVIQFQPTPAQQAQREAYCQQRLEMNRRQNHAHQSPHSYQSQQSMGFSPPPHYQSHTFTIPQTPPPHHQRHIPPRQTPPNFQSRDGPAADDLLPPSTTYQIENHNHPNDFTEGLPPESITSPPDMLSGQPCGQPS</sequence>
<feature type="region of interest" description="Disordered" evidence="1">
    <location>
        <begin position="222"/>
        <end position="329"/>
    </location>
</feature>
<dbReference type="InterPro" id="IPR011029">
    <property type="entry name" value="DEATH-like_dom_sf"/>
</dbReference>
<dbReference type="Proteomes" id="UP001174909">
    <property type="component" value="Unassembled WGS sequence"/>
</dbReference>
<dbReference type="PANTHER" id="PTHR34920">
    <property type="entry name" value="B-CELL LYMPHOMA/LEUKEMIA 10"/>
    <property type="match status" value="1"/>
</dbReference>
<dbReference type="GO" id="GO:0006915">
    <property type="term" value="P:apoptotic process"/>
    <property type="evidence" value="ECO:0007669"/>
    <property type="project" value="InterPro"/>
</dbReference>
<evidence type="ECO:0000313" key="4">
    <source>
        <dbReference type="Proteomes" id="UP001174909"/>
    </source>
</evidence>
<evidence type="ECO:0000256" key="1">
    <source>
        <dbReference type="SAM" id="MobiDB-lite"/>
    </source>
</evidence>
<feature type="compositionally biased region" description="Low complexity" evidence="1">
    <location>
        <begin position="226"/>
        <end position="238"/>
    </location>
</feature>
<dbReference type="GO" id="GO:0003713">
    <property type="term" value="F:transcription coactivator activity"/>
    <property type="evidence" value="ECO:0007669"/>
    <property type="project" value="TreeGrafter"/>
</dbReference>
<gene>
    <name evidence="3" type="ORF">GBAR_LOCUS21706</name>
</gene>
<protein>
    <recommendedName>
        <fullName evidence="2">CARD domain-containing protein</fullName>
    </recommendedName>
</protein>
<dbReference type="GO" id="GO:0002250">
    <property type="term" value="P:adaptive immune response"/>
    <property type="evidence" value="ECO:0007669"/>
    <property type="project" value="TreeGrafter"/>
</dbReference>
<feature type="compositionally biased region" description="Low complexity" evidence="1">
    <location>
        <begin position="125"/>
        <end position="161"/>
    </location>
</feature>
<dbReference type="GO" id="GO:0019209">
    <property type="term" value="F:kinase activator activity"/>
    <property type="evidence" value="ECO:0007669"/>
    <property type="project" value="TreeGrafter"/>
</dbReference>
<keyword evidence="4" id="KW-1185">Reference proteome</keyword>
<dbReference type="Pfam" id="PF00619">
    <property type="entry name" value="CARD"/>
    <property type="match status" value="1"/>
</dbReference>
<dbReference type="GO" id="GO:0032449">
    <property type="term" value="C:CBM complex"/>
    <property type="evidence" value="ECO:0007669"/>
    <property type="project" value="TreeGrafter"/>
</dbReference>
<dbReference type="InterPro" id="IPR001315">
    <property type="entry name" value="CARD"/>
</dbReference>
<dbReference type="AlphaFoldDB" id="A0AA35T274"/>
<organism evidence="3 4">
    <name type="scientific">Geodia barretti</name>
    <name type="common">Barrett's horny sponge</name>
    <dbReference type="NCBI Taxonomy" id="519541"/>
    <lineage>
        <taxon>Eukaryota</taxon>
        <taxon>Metazoa</taxon>
        <taxon>Porifera</taxon>
        <taxon>Demospongiae</taxon>
        <taxon>Heteroscleromorpha</taxon>
        <taxon>Tetractinellida</taxon>
        <taxon>Astrophorina</taxon>
        <taxon>Geodiidae</taxon>
        <taxon>Geodia</taxon>
    </lineage>
</organism>
<proteinExistence type="predicted"/>
<reference evidence="3" key="1">
    <citation type="submission" date="2023-03" db="EMBL/GenBank/DDBJ databases">
        <authorList>
            <person name="Steffen K."/>
            <person name="Cardenas P."/>
        </authorList>
    </citation>
    <scope>NUCLEOTIDE SEQUENCE</scope>
</reference>
<dbReference type="GO" id="GO:0005829">
    <property type="term" value="C:cytosol"/>
    <property type="evidence" value="ECO:0007669"/>
    <property type="project" value="TreeGrafter"/>
</dbReference>